<protein>
    <recommendedName>
        <fullName evidence="5">DUF1385 domain-containing protein</fullName>
    </recommendedName>
</protein>
<evidence type="ECO:0000313" key="3">
    <source>
        <dbReference type="EMBL" id="OFW31966.1"/>
    </source>
</evidence>
<feature type="transmembrane region" description="Helical" evidence="2">
    <location>
        <begin position="127"/>
        <end position="148"/>
    </location>
</feature>
<dbReference type="AlphaFoldDB" id="A0A1F2ULP5"/>
<evidence type="ECO:0008006" key="5">
    <source>
        <dbReference type="Google" id="ProtNLM"/>
    </source>
</evidence>
<feature type="region of interest" description="Disordered" evidence="1">
    <location>
        <begin position="295"/>
        <end position="320"/>
    </location>
</feature>
<proteinExistence type="predicted"/>
<keyword evidence="2" id="KW-0472">Membrane</keyword>
<evidence type="ECO:0000313" key="4">
    <source>
        <dbReference type="Proteomes" id="UP000178086"/>
    </source>
</evidence>
<reference evidence="3 4" key="1">
    <citation type="journal article" date="2016" name="Nat. Commun.">
        <title>Thousands of microbial genomes shed light on interconnected biogeochemical processes in an aquifer system.</title>
        <authorList>
            <person name="Anantharaman K."/>
            <person name="Brown C.T."/>
            <person name="Hug L.A."/>
            <person name="Sharon I."/>
            <person name="Castelle C.J."/>
            <person name="Probst A.J."/>
            <person name="Thomas B.C."/>
            <person name="Singh A."/>
            <person name="Wilkins M.J."/>
            <person name="Karaoz U."/>
            <person name="Brodie E.L."/>
            <person name="Williams K.H."/>
            <person name="Hubbard S.S."/>
            <person name="Banfield J.F."/>
        </authorList>
    </citation>
    <scope>NUCLEOTIDE SEQUENCE [LARGE SCALE GENOMIC DNA]</scope>
</reference>
<dbReference type="PANTHER" id="PTHR42867">
    <property type="entry name" value="MEMBRANE PROTEIN-RELATED"/>
    <property type="match status" value="1"/>
</dbReference>
<dbReference type="PANTHER" id="PTHR42867:SF1">
    <property type="entry name" value="MEMBRANE PROTEIN-RELATED"/>
    <property type="match status" value="1"/>
</dbReference>
<gene>
    <name evidence="3" type="ORF">A2074_06010</name>
</gene>
<dbReference type="EMBL" id="MELI01000107">
    <property type="protein sequence ID" value="OFW31966.1"/>
    <property type="molecule type" value="Genomic_DNA"/>
</dbReference>
<organism evidence="3 4">
    <name type="scientific">Candidatus Aquicultor primus</name>
    <dbReference type="NCBI Taxonomy" id="1797195"/>
    <lineage>
        <taxon>Bacteria</taxon>
        <taxon>Bacillati</taxon>
        <taxon>Actinomycetota</taxon>
        <taxon>Candidatus Aquicultoria</taxon>
        <taxon>Candidatus Aquicultorales</taxon>
        <taxon>Candidatus Aquicultoraceae</taxon>
        <taxon>Candidatus Aquicultor</taxon>
    </lineage>
</organism>
<feature type="transmembrane region" description="Helical" evidence="2">
    <location>
        <begin position="188"/>
        <end position="211"/>
    </location>
</feature>
<keyword evidence="2" id="KW-1133">Transmembrane helix</keyword>
<dbReference type="Pfam" id="PF07136">
    <property type="entry name" value="DUF1385"/>
    <property type="match status" value="1"/>
</dbReference>
<evidence type="ECO:0000256" key="1">
    <source>
        <dbReference type="SAM" id="MobiDB-lite"/>
    </source>
</evidence>
<comment type="caution">
    <text evidence="3">The sequence shown here is derived from an EMBL/GenBank/DDBJ whole genome shotgun (WGS) entry which is preliminary data.</text>
</comment>
<keyword evidence="2" id="KW-0812">Transmembrane</keyword>
<feature type="transmembrane region" description="Helical" evidence="2">
    <location>
        <begin position="93"/>
        <end position="115"/>
    </location>
</feature>
<dbReference type="Proteomes" id="UP000178086">
    <property type="component" value="Unassembled WGS sequence"/>
</dbReference>
<sequence>MAKPYFGGQAVIEGVMMKGPKHWSLAVRSTDDTIVSVDEPFKSISERWPIFKKPLFRGIVVLAETFVLGIKTISLSANLSLGEAEEEISSKEMVATLFLAFALVVGLFMVLPFYLTKTASAVIENRFLFAITEGIFRISIFVLYILVISRVKDIQRVFEYHGAEHMVIHAYEAGEELTPQNAAKYSPLHIRCGTAFMLIVMVVAIFSFSFLPTTNVLTRVAGKLTLIPIVAGVSYEITRIAARYAHLSVMKALMWPGLMLQKLTTGTPDESQLEVAIFALNNVLIAEGVKEAPAPLGAPESDDTDEAEPVTVAVDQTAAT</sequence>
<dbReference type="InterPro" id="IPR010787">
    <property type="entry name" value="DUF1385"/>
</dbReference>
<name>A0A1F2ULP5_9ACTN</name>
<feature type="transmembrane region" description="Helical" evidence="2">
    <location>
        <begin position="55"/>
        <end position="73"/>
    </location>
</feature>
<evidence type="ECO:0000256" key="2">
    <source>
        <dbReference type="SAM" id="Phobius"/>
    </source>
</evidence>
<accession>A0A1F2ULP5</accession>